<dbReference type="SUPFAM" id="SSF54495">
    <property type="entry name" value="UBC-like"/>
    <property type="match status" value="1"/>
</dbReference>
<evidence type="ECO:0000313" key="6">
    <source>
        <dbReference type="EMBL" id="ELA41322.1"/>
    </source>
</evidence>
<keyword evidence="7" id="KW-1185">Reference proteome</keyword>
<evidence type="ECO:0000256" key="3">
    <source>
        <dbReference type="PROSITE-ProRule" id="PRU10133"/>
    </source>
</evidence>
<dbReference type="GeneID" id="19882405"/>
<dbReference type="RefSeq" id="XP_007605140.1">
    <property type="nucleotide sequence ID" value="XM_007605078.1"/>
</dbReference>
<name>L2GLZ8_VITCO</name>
<sequence>MSIEESRLTQSAEKRLMKELGMMRSEKGLGITVSLAKTHTGIERLDRWDLWISGPESSPYEGYVLRARMEFPSQYPYQPPKFKFISPVFHPNVYEDGKVCISILHTDQDEIIDSDILNSTWTPGLNVRTVCISIISLLNEPNIFSAANVDASKLYRDDKQAYEKTVKERLDAAGDRVSVPEEL</sequence>
<dbReference type="InterPro" id="IPR050113">
    <property type="entry name" value="Ub_conjugating_enzyme"/>
</dbReference>
<feature type="active site" description="Glycyl thioester intermediate" evidence="3">
    <location>
        <position position="100"/>
    </location>
</feature>
<dbReference type="OrthoDB" id="19692at2759"/>
<dbReference type="InterPro" id="IPR016135">
    <property type="entry name" value="UBQ-conjugating_enzyme/RWD"/>
</dbReference>
<dbReference type="Proteomes" id="UP000011082">
    <property type="component" value="Unassembled WGS sequence"/>
</dbReference>
<dbReference type="PROSITE" id="PS50127">
    <property type="entry name" value="UBC_2"/>
    <property type="match status" value="1"/>
</dbReference>
<gene>
    <name evidence="6" type="ORF">VICG_01695</name>
</gene>
<accession>L2GLZ8</accession>
<dbReference type="AlphaFoldDB" id="L2GLZ8"/>
<keyword evidence="2 4" id="KW-0833">Ubl conjugation pathway</keyword>
<dbReference type="InParanoid" id="L2GLZ8"/>
<dbReference type="PROSITE" id="PS00183">
    <property type="entry name" value="UBC_1"/>
    <property type="match status" value="1"/>
</dbReference>
<evidence type="ECO:0000256" key="1">
    <source>
        <dbReference type="ARBA" id="ARBA00022679"/>
    </source>
</evidence>
<proteinExistence type="inferred from homology"/>
<keyword evidence="4" id="KW-0067">ATP-binding</keyword>
<dbReference type="HOGENOM" id="CLU_030988_10_1_1"/>
<evidence type="ECO:0000259" key="5">
    <source>
        <dbReference type="PROSITE" id="PS50127"/>
    </source>
</evidence>
<keyword evidence="4" id="KW-0547">Nucleotide-binding</keyword>
<protein>
    <recommendedName>
        <fullName evidence="5">UBC core domain-containing protein</fullName>
    </recommendedName>
</protein>
<comment type="similarity">
    <text evidence="4">Belongs to the ubiquitin-conjugating enzyme family.</text>
</comment>
<dbReference type="Gene3D" id="3.10.110.10">
    <property type="entry name" value="Ubiquitin Conjugating Enzyme"/>
    <property type="match status" value="1"/>
</dbReference>
<dbReference type="Pfam" id="PF00179">
    <property type="entry name" value="UQ_con"/>
    <property type="match status" value="1"/>
</dbReference>
<feature type="domain" description="UBC core" evidence="5">
    <location>
        <begin position="11"/>
        <end position="175"/>
    </location>
</feature>
<reference evidence="7" key="1">
    <citation type="submission" date="2011-05" db="EMBL/GenBank/DDBJ databases">
        <title>The genome sequence of Vittaforma corneae strain ATCC 50505.</title>
        <authorList>
            <consortium name="The Broad Institute Genome Sequencing Platform"/>
            <person name="Cuomo C."/>
            <person name="Didier E."/>
            <person name="Bowers L."/>
            <person name="Young S.K."/>
            <person name="Zeng Q."/>
            <person name="Gargeya S."/>
            <person name="Fitzgerald M."/>
            <person name="Haas B."/>
            <person name="Abouelleil A."/>
            <person name="Alvarado L."/>
            <person name="Arachchi H.M."/>
            <person name="Berlin A."/>
            <person name="Chapman S.B."/>
            <person name="Gearin G."/>
            <person name="Goldberg J."/>
            <person name="Griggs A."/>
            <person name="Gujja S."/>
            <person name="Hansen M."/>
            <person name="Heiman D."/>
            <person name="Howarth C."/>
            <person name="Larimer J."/>
            <person name="Lui A."/>
            <person name="MacDonald P.J.P."/>
            <person name="McCowen C."/>
            <person name="Montmayeur A."/>
            <person name="Murphy C."/>
            <person name="Neiman D."/>
            <person name="Pearson M."/>
            <person name="Priest M."/>
            <person name="Roberts A."/>
            <person name="Saif S."/>
            <person name="Shea T."/>
            <person name="Sisk P."/>
            <person name="Stolte C."/>
            <person name="Sykes S."/>
            <person name="Wortman J."/>
            <person name="Nusbaum C."/>
            <person name="Birren B."/>
        </authorList>
    </citation>
    <scope>NUCLEOTIDE SEQUENCE [LARGE SCALE GENOMIC DNA]</scope>
    <source>
        <strain evidence="7">ATCC 50505</strain>
    </source>
</reference>
<evidence type="ECO:0000256" key="4">
    <source>
        <dbReference type="RuleBase" id="RU362109"/>
    </source>
</evidence>
<evidence type="ECO:0000313" key="7">
    <source>
        <dbReference type="Proteomes" id="UP000011082"/>
    </source>
</evidence>
<organism evidence="6 7">
    <name type="scientific">Vittaforma corneae (strain ATCC 50505)</name>
    <name type="common">Microsporidian parasite</name>
    <name type="synonym">Nosema corneum</name>
    <dbReference type="NCBI Taxonomy" id="993615"/>
    <lineage>
        <taxon>Eukaryota</taxon>
        <taxon>Fungi</taxon>
        <taxon>Fungi incertae sedis</taxon>
        <taxon>Microsporidia</taxon>
        <taxon>Nosematidae</taxon>
        <taxon>Vittaforma</taxon>
    </lineage>
</organism>
<keyword evidence="1" id="KW-0808">Transferase</keyword>
<dbReference type="GO" id="GO:0016740">
    <property type="term" value="F:transferase activity"/>
    <property type="evidence" value="ECO:0007669"/>
    <property type="project" value="UniProtKB-KW"/>
</dbReference>
<dbReference type="InterPro" id="IPR023313">
    <property type="entry name" value="UBQ-conjugating_AS"/>
</dbReference>
<dbReference type="STRING" id="993615.L2GLZ8"/>
<dbReference type="GO" id="GO:0005524">
    <property type="term" value="F:ATP binding"/>
    <property type="evidence" value="ECO:0007669"/>
    <property type="project" value="UniProtKB-UniRule"/>
</dbReference>
<dbReference type="PANTHER" id="PTHR24067">
    <property type="entry name" value="UBIQUITIN-CONJUGATING ENZYME E2"/>
    <property type="match status" value="1"/>
</dbReference>
<dbReference type="InterPro" id="IPR000608">
    <property type="entry name" value="UBC"/>
</dbReference>
<dbReference type="SMART" id="SM00212">
    <property type="entry name" value="UBCc"/>
    <property type="match status" value="1"/>
</dbReference>
<evidence type="ECO:0000256" key="2">
    <source>
        <dbReference type="ARBA" id="ARBA00022786"/>
    </source>
</evidence>
<dbReference type="VEuPathDB" id="MicrosporidiaDB:VICG_01695"/>
<dbReference type="EMBL" id="JH370146">
    <property type="protein sequence ID" value="ELA41322.1"/>
    <property type="molecule type" value="Genomic_DNA"/>
</dbReference>